<name>A0ABZ2AEJ6_STRNV</name>
<feature type="transmembrane region" description="Helical" evidence="1">
    <location>
        <begin position="62"/>
        <end position="80"/>
    </location>
</feature>
<evidence type="ECO:0000313" key="3">
    <source>
        <dbReference type="Proteomes" id="UP001432209"/>
    </source>
</evidence>
<feature type="transmembrane region" description="Helical" evidence="1">
    <location>
        <begin position="124"/>
        <end position="144"/>
    </location>
</feature>
<organism evidence="2 3">
    <name type="scientific">Streptomyces niveus</name>
    <name type="common">Streptomyces spheroides</name>
    <dbReference type="NCBI Taxonomy" id="193462"/>
    <lineage>
        <taxon>Bacteria</taxon>
        <taxon>Bacillati</taxon>
        <taxon>Actinomycetota</taxon>
        <taxon>Actinomycetes</taxon>
        <taxon>Kitasatosporales</taxon>
        <taxon>Streptomycetaceae</taxon>
        <taxon>Streptomyces</taxon>
    </lineage>
</organism>
<evidence type="ECO:0000313" key="2">
    <source>
        <dbReference type="EMBL" id="WUX56739.1"/>
    </source>
</evidence>
<proteinExistence type="predicted"/>
<keyword evidence="1" id="KW-1133">Transmembrane helix</keyword>
<evidence type="ECO:0000256" key="1">
    <source>
        <dbReference type="SAM" id="Phobius"/>
    </source>
</evidence>
<accession>A0ABZ2AEJ6</accession>
<sequence>MHGPATAGWLVVALCAAAGTYCLLRLRGAPGAGRGTAGGEALMGFGMAAMAVPAAVVTPPRWVWLLYAAVFGVAALRTLGPARRSSHHLHHLVGMLAMVYMSVAMALLPGAAHDGHGTQGTGDAGGTPLATGVLLIYYAGFVLWTGARLLPLQTVTVTAPDGSAGPELAGTVLPDTGRTTGPVAGTVTEAVPVVVPDVGAPEGRPEMALACRLSMGIAMLAMLLTL</sequence>
<feature type="transmembrane region" description="Helical" evidence="1">
    <location>
        <begin position="92"/>
        <end position="112"/>
    </location>
</feature>
<reference evidence="2" key="1">
    <citation type="submission" date="2022-10" db="EMBL/GenBank/DDBJ databases">
        <title>The complete genomes of actinobacterial strains from the NBC collection.</title>
        <authorList>
            <person name="Joergensen T.S."/>
            <person name="Alvarez Arevalo M."/>
            <person name="Sterndorff E.B."/>
            <person name="Faurdal D."/>
            <person name="Vuksanovic O."/>
            <person name="Mourched A.-S."/>
            <person name="Charusanti P."/>
            <person name="Shaw S."/>
            <person name="Blin K."/>
            <person name="Weber T."/>
        </authorList>
    </citation>
    <scope>NUCLEOTIDE SEQUENCE</scope>
    <source>
        <strain evidence="2">NBC_01432</strain>
    </source>
</reference>
<dbReference type="Proteomes" id="UP001432209">
    <property type="component" value="Chromosome"/>
</dbReference>
<dbReference type="Pfam" id="PF17197">
    <property type="entry name" value="DUF5134"/>
    <property type="match status" value="1"/>
</dbReference>
<gene>
    <name evidence="2" type="ORF">OG442_37305</name>
</gene>
<dbReference type="EMBL" id="CP109495">
    <property type="protein sequence ID" value="WUX56739.1"/>
    <property type="molecule type" value="Genomic_DNA"/>
</dbReference>
<feature type="transmembrane region" description="Helical" evidence="1">
    <location>
        <begin position="36"/>
        <end position="56"/>
    </location>
</feature>
<protein>
    <submittedName>
        <fullName evidence="2">DUF5134 domain-containing protein</fullName>
    </submittedName>
</protein>
<feature type="transmembrane region" description="Helical" evidence="1">
    <location>
        <begin position="6"/>
        <end position="24"/>
    </location>
</feature>
<keyword evidence="1" id="KW-0812">Transmembrane</keyword>
<keyword evidence="1" id="KW-0472">Membrane</keyword>
<dbReference type="InterPro" id="IPR033458">
    <property type="entry name" value="DUF5134"/>
</dbReference>
<dbReference type="RefSeq" id="WP_329081652.1">
    <property type="nucleotide sequence ID" value="NZ_CP109495.1"/>
</dbReference>
<keyword evidence="3" id="KW-1185">Reference proteome</keyword>